<organism evidence="1 2">
    <name type="scientific">Hypoxylon rubiginosum</name>
    <dbReference type="NCBI Taxonomy" id="110542"/>
    <lineage>
        <taxon>Eukaryota</taxon>
        <taxon>Fungi</taxon>
        <taxon>Dikarya</taxon>
        <taxon>Ascomycota</taxon>
        <taxon>Pezizomycotina</taxon>
        <taxon>Sordariomycetes</taxon>
        <taxon>Xylariomycetidae</taxon>
        <taxon>Xylariales</taxon>
        <taxon>Hypoxylaceae</taxon>
        <taxon>Hypoxylon</taxon>
    </lineage>
</organism>
<proteinExistence type="predicted"/>
<accession>A0ACB9YS44</accession>
<sequence length="152" mass="14684">MQFKTLAIALFATAAAAQSVTDLISQIPSCAKSCLDTASTAIGCSTTDAQCQCSKFDDLTKEAITCVSTSCSTDDLTKTTKLSAQICAAVAEDAGSSAASSIVSSAGAAFTSAVNSVVGGTTTGATPTATPAAGNRAAAGLGFAAAIAALAL</sequence>
<evidence type="ECO:0000313" key="2">
    <source>
        <dbReference type="Proteomes" id="UP001497700"/>
    </source>
</evidence>
<reference evidence="1 2" key="1">
    <citation type="journal article" date="2022" name="New Phytol.">
        <title>Ecological generalism drives hyperdiversity of secondary metabolite gene clusters in xylarialean endophytes.</title>
        <authorList>
            <person name="Franco M.E.E."/>
            <person name="Wisecaver J.H."/>
            <person name="Arnold A.E."/>
            <person name="Ju Y.M."/>
            <person name="Slot J.C."/>
            <person name="Ahrendt S."/>
            <person name="Moore L.P."/>
            <person name="Eastman K.E."/>
            <person name="Scott K."/>
            <person name="Konkel Z."/>
            <person name="Mondo S.J."/>
            <person name="Kuo A."/>
            <person name="Hayes R.D."/>
            <person name="Haridas S."/>
            <person name="Andreopoulos B."/>
            <person name="Riley R."/>
            <person name="LaButti K."/>
            <person name="Pangilinan J."/>
            <person name="Lipzen A."/>
            <person name="Amirebrahimi M."/>
            <person name="Yan J."/>
            <person name="Adam C."/>
            <person name="Keymanesh K."/>
            <person name="Ng V."/>
            <person name="Louie K."/>
            <person name="Northen T."/>
            <person name="Drula E."/>
            <person name="Henrissat B."/>
            <person name="Hsieh H.M."/>
            <person name="Youens-Clark K."/>
            <person name="Lutzoni F."/>
            <person name="Miadlikowska J."/>
            <person name="Eastwood D.C."/>
            <person name="Hamelin R.C."/>
            <person name="Grigoriev I.V."/>
            <person name="U'Ren J.M."/>
        </authorList>
    </citation>
    <scope>NUCLEOTIDE SEQUENCE [LARGE SCALE GENOMIC DNA]</scope>
    <source>
        <strain evidence="1 2">CBS 119005</strain>
    </source>
</reference>
<name>A0ACB9YS44_9PEZI</name>
<evidence type="ECO:0000313" key="1">
    <source>
        <dbReference type="EMBL" id="KAI4862006.1"/>
    </source>
</evidence>
<gene>
    <name evidence="1" type="ORF">F4820DRAFT_39262</name>
</gene>
<dbReference type="Proteomes" id="UP001497700">
    <property type="component" value="Unassembled WGS sequence"/>
</dbReference>
<dbReference type="EMBL" id="MU393536">
    <property type="protein sequence ID" value="KAI4862006.1"/>
    <property type="molecule type" value="Genomic_DNA"/>
</dbReference>
<comment type="caution">
    <text evidence="1">The sequence shown here is derived from an EMBL/GenBank/DDBJ whole genome shotgun (WGS) entry which is preliminary data.</text>
</comment>
<protein>
    <submittedName>
        <fullName evidence="1">Uncharacterized protein</fullName>
    </submittedName>
</protein>
<keyword evidence="2" id="KW-1185">Reference proteome</keyword>